<dbReference type="PANTHER" id="PTHR37299">
    <property type="entry name" value="TRANSCRIPTIONAL REGULATOR-RELATED"/>
    <property type="match status" value="1"/>
</dbReference>
<accession>A0A429ZYU6</accession>
<dbReference type="Pfam" id="PF04397">
    <property type="entry name" value="LytTR"/>
    <property type="match status" value="1"/>
</dbReference>
<keyword evidence="3" id="KW-1185">Reference proteome</keyword>
<reference evidence="2 3" key="1">
    <citation type="submission" date="2017-05" db="EMBL/GenBank/DDBJ databases">
        <title>Vagococcus spp. assemblies.</title>
        <authorList>
            <person name="Gulvik C.A."/>
        </authorList>
    </citation>
    <scope>NUCLEOTIDE SEQUENCE [LARGE SCALE GENOMIC DNA]</scope>
    <source>
        <strain evidence="2 3">SS1995</strain>
    </source>
</reference>
<organism evidence="2 3">
    <name type="scientific">Vagococcus vulneris</name>
    <dbReference type="NCBI Taxonomy" id="1977869"/>
    <lineage>
        <taxon>Bacteria</taxon>
        <taxon>Bacillati</taxon>
        <taxon>Bacillota</taxon>
        <taxon>Bacilli</taxon>
        <taxon>Lactobacillales</taxon>
        <taxon>Enterococcaceae</taxon>
        <taxon>Vagococcus</taxon>
    </lineage>
</organism>
<dbReference type="GO" id="GO:0000156">
    <property type="term" value="F:phosphorelay response regulator activity"/>
    <property type="evidence" value="ECO:0007669"/>
    <property type="project" value="InterPro"/>
</dbReference>
<proteinExistence type="predicted"/>
<dbReference type="PROSITE" id="PS50930">
    <property type="entry name" value="HTH_LYTTR"/>
    <property type="match status" value="1"/>
</dbReference>
<dbReference type="Gene3D" id="2.40.50.1020">
    <property type="entry name" value="LytTr DNA-binding domain"/>
    <property type="match status" value="1"/>
</dbReference>
<dbReference type="EMBL" id="NGJS01000006">
    <property type="protein sequence ID" value="RST99128.1"/>
    <property type="molecule type" value="Genomic_DNA"/>
</dbReference>
<dbReference type="RefSeq" id="WP_125983757.1">
    <property type="nucleotide sequence ID" value="NZ_NGJS01000006.1"/>
</dbReference>
<protein>
    <recommendedName>
        <fullName evidence="1">HTH LytTR-type domain-containing protein</fullName>
    </recommendedName>
</protein>
<dbReference type="PANTHER" id="PTHR37299:SF1">
    <property type="entry name" value="STAGE 0 SPORULATION PROTEIN A HOMOLOG"/>
    <property type="match status" value="1"/>
</dbReference>
<name>A0A429ZYU6_9ENTE</name>
<sequence>MKININHIWQDSKKPNTIDIVSHPVNKTILEKLDTLLNGINQIKATDMINNRNILLNLTEIEAITALSHMSQIITTEGKRYFLSKRLKELNYLEQESFYRINQSTIINLNQIKTFNVEKYSRLNISMLSDNKYLISRHYAKNIKERLS</sequence>
<dbReference type="Proteomes" id="UP000287857">
    <property type="component" value="Unassembled WGS sequence"/>
</dbReference>
<dbReference type="OrthoDB" id="2870175at2"/>
<dbReference type="AlphaFoldDB" id="A0A429ZYU6"/>
<feature type="domain" description="HTH LytTR-type" evidence="1">
    <location>
        <begin position="49"/>
        <end position="148"/>
    </location>
</feature>
<evidence type="ECO:0000313" key="2">
    <source>
        <dbReference type="EMBL" id="RST99128.1"/>
    </source>
</evidence>
<dbReference type="InterPro" id="IPR007492">
    <property type="entry name" value="LytTR_DNA-bd_dom"/>
</dbReference>
<evidence type="ECO:0000313" key="3">
    <source>
        <dbReference type="Proteomes" id="UP000287857"/>
    </source>
</evidence>
<comment type="caution">
    <text evidence="2">The sequence shown here is derived from an EMBL/GenBank/DDBJ whole genome shotgun (WGS) entry which is preliminary data.</text>
</comment>
<dbReference type="InterPro" id="IPR046947">
    <property type="entry name" value="LytR-like"/>
</dbReference>
<gene>
    <name evidence="2" type="ORF">CBF37_05530</name>
</gene>
<dbReference type="GO" id="GO:0003677">
    <property type="term" value="F:DNA binding"/>
    <property type="evidence" value="ECO:0007669"/>
    <property type="project" value="InterPro"/>
</dbReference>
<evidence type="ECO:0000259" key="1">
    <source>
        <dbReference type="PROSITE" id="PS50930"/>
    </source>
</evidence>
<dbReference type="SMART" id="SM00850">
    <property type="entry name" value="LytTR"/>
    <property type="match status" value="1"/>
</dbReference>